<keyword evidence="1" id="KW-0812">Transmembrane</keyword>
<accession>A0A0F9ETW9</accession>
<proteinExistence type="predicted"/>
<dbReference type="AlphaFoldDB" id="A0A0F9ETW9"/>
<keyword evidence="1" id="KW-0472">Membrane</keyword>
<evidence type="ECO:0000313" key="2">
    <source>
        <dbReference type="EMBL" id="KKL77573.1"/>
    </source>
</evidence>
<organism evidence="2">
    <name type="scientific">marine sediment metagenome</name>
    <dbReference type="NCBI Taxonomy" id="412755"/>
    <lineage>
        <taxon>unclassified sequences</taxon>
        <taxon>metagenomes</taxon>
        <taxon>ecological metagenomes</taxon>
    </lineage>
</organism>
<dbReference type="EMBL" id="LAZR01023713">
    <property type="protein sequence ID" value="KKL77573.1"/>
    <property type="molecule type" value="Genomic_DNA"/>
</dbReference>
<keyword evidence="1" id="KW-1133">Transmembrane helix</keyword>
<reference evidence="2" key="1">
    <citation type="journal article" date="2015" name="Nature">
        <title>Complex archaea that bridge the gap between prokaryotes and eukaryotes.</title>
        <authorList>
            <person name="Spang A."/>
            <person name="Saw J.H."/>
            <person name="Jorgensen S.L."/>
            <person name="Zaremba-Niedzwiedzka K."/>
            <person name="Martijn J."/>
            <person name="Lind A.E."/>
            <person name="van Eijk R."/>
            <person name="Schleper C."/>
            <person name="Guy L."/>
            <person name="Ettema T.J."/>
        </authorList>
    </citation>
    <scope>NUCLEOTIDE SEQUENCE</scope>
</reference>
<dbReference type="SUPFAM" id="SSF54236">
    <property type="entry name" value="Ubiquitin-like"/>
    <property type="match status" value="1"/>
</dbReference>
<protein>
    <recommendedName>
        <fullName evidence="3">Ubiquitin-like domain-containing protein</fullName>
    </recommendedName>
</protein>
<dbReference type="InterPro" id="IPR029071">
    <property type="entry name" value="Ubiquitin-like_domsf"/>
</dbReference>
<name>A0A0F9ETW9_9ZZZZ</name>
<evidence type="ECO:0008006" key="3">
    <source>
        <dbReference type="Google" id="ProtNLM"/>
    </source>
</evidence>
<gene>
    <name evidence="2" type="ORF">LCGC14_2033530</name>
</gene>
<sequence>MKKQRIYGLLVLYFIFALAYMLFFLFQVENSALFLFLTIGSVAVLSSSTIYTVIQSTVSQDKMIKNKKLLPKKKSQQKRERKLFDTIEEYMDALPFIEEYVDSDDSYEDLPAIHKYIFSLFSKEVLYKINLLNLSKIDKIQFIQEMLYFDDSERERLIENMLESRGKTDDEIIYSPPIKLINLEDQIRVYVRSLLEPGEITKLIIIETTELISDVKKRVGVLFDYGLKDFLLSSGGILLKEKSQIKDYDIDDDDEIALIPSRREKN</sequence>
<feature type="transmembrane region" description="Helical" evidence="1">
    <location>
        <begin position="7"/>
        <end position="26"/>
    </location>
</feature>
<feature type="transmembrane region" description="Helical" evidence="1">
    <location>
        <begin position="32"/>
        <end position="54"/>
    </location>
</feature>
<comment type="caution">
    <text evidence="2">The sequence shown here is derived from an EMBL/GenBank/DDBJ whole genome shotgun (WGS) entry which is preliminary data.</text>
</comment>
<evidence type="ECO:0000256" key="1">
    <source>
        <dbReference type="SAM" id="Phobius"/>
    </source>
</evidence>